<dbReference type="RefSeq" id="XP_060435096.1">
    <property type="nucleotide sequence ID" value="XM_060566358.1"/>
</dbReference>
<proteinExistence type="predicted"/>
<gene>
    <name evidence="1" type="ORF">BDP55DRAFT_263640</name>
</gene>
<name>A0AAJ0AVZ8_9PEZI</name>
<dbReference type="GeneID" id="85450884"/>
<keyword evidence="2" id="KW-1185">Reference proteome</keyword>
<dbReference type="Proteomes" id="UP001224890">
    <property type="component" value="Unassembled WGS sequence"/>
</dbReference>
<reference evidence="1" key="1">
    <citation type="submission" date="2021-06" db="EMBL/GenBank/DDBJ databases">
        <title>Comparative genomics, transcriptomics and evolutionary studies reveal genomic signatures of adaptation to plant cell wall in hemibiotrophic fungi.</title>
        <authorList>
            <consortium name="DOE Joint Genome Institute"/>
            <person name="Baroncelli R."/>
            <person name="Diaz J.F."/>
            <person name="Benocci T."/>
            <person name="Peng M."/>
            <person name="Battaglia E."/>
            <person name="Haridas S."/>
            <person name="Andreopoulos W."/>
            <person name="Labutti K."/>
            <person name="Pangilinan J."/>
            <person name="Floch G.L."/>
            <person name="Makela M.R."/>
            <person name="Henrissat B."/>
            <person name="Grigoriev I.V."/>
            <person name="Crouch J.A."/>
            <person name="De Vries R.P."/>
            <person name="Sukno S.A."/>
            <person name="Thon M.R."/>
        </authorList>
    </citation>
    <scope>NUCLEOTIDE SEQUENCE</scope>
    <source>
        <strain evidence="1">CBS 193.32</strain>
    </source>
</reference>
<sequence>MSLEWCLLEMGCVGGPFICLLRCLLHVAALSHLKEALIAVDCCLHVTTPHPRPFSLGELRIVTVYTETHRWVEGRVLHIVVHILEVCQSHLRGAVGVVCQTP</sequence>
<comment type="caution">
    <text evidence="1">The sequence shown here is derived from an EMBL/GenBank/DDBJ whole genome shotgun (WGS) entry which is preliminary data.</text>
</comment>
<accession>A0AAJ0AVZ8</accession>
<organism evidence="1 2">
    <name type="scientific">Colletotrichum godetiae</name>
    <dbReference type="NCBI Taxonomy" id="1209918"/>
    <lineage>
        <taxon>Eukaryota</taxon>
        <taxon>Fungi</taxon>
        <taxon>Dikarya</taxon>
        <taxon>Ascomycota</taxon>
        <taxon>Pezizomycotina</taxon>
        <taxon>Sordariomycetes</taxon>
        <taxon>Hypocreomycetidae</taxon>
        <taxon>Glomerellales</taxon>
        <taxon>Glomerellaceae</taxon>
        <taxon>Colletotrichum</taxon>
        <taxon>Colletotrichum acutatum species complex</taxon>
    </lineage>
</organism>
<evidence type="ECO:0000313" key="2">
    <source>
        <dbReference type="Proteomes" id="UP001224890"/>
    </source>
</evidence>
<evidence type="ECO:0000313" key="1">
    <source>
        <dbReference type="EMBL" id="KAK1691401.1"/>
    </source>
</evidence>
<protein>
    <submittedName>
        <fullName evidence="1">Uncharacterized protein</fullName>
    </submittedName>
</protein>
<dbReference type="EMBL" id="JAHMHR010000004">
    <property type="protein sequence ID" value="KAK1691401.1"/>
    <property type="molecule type" value="Genomic_DNA"/>
</dbReference>
<dbReference type="AlphaFoldDB" id="A0AAJ0AVZ8"/>